<keyword evidence="2" id="KW-1185">Reference proteome</keyword>
<comment type="caution">
    <text evidence="1">The sequence shown here is derived from an EMBL/GenBank/DDBJ whole genome shotgun (WGS) entry which is preliminary data.</text>
</comment>
<evidence type="ECO:0000313" key="2">
    <source>
        <dbReference type="Proteomes" id="UP000011591"/>
    </source>
</evidence>
<dbReference type="PATRIC" id="fig|1227491.4.peg.3133"/>
<evidence type="ECO:0000313" key="1">
    <source>
        <dbReference type="EMBL" id="ELZ03735.1"/>
    </source>
</evidence>
<protein>
    <submittedName>
        <fullName evidence="1">Anion transporter</fullName>
    </submittedName>
</protein>
<sequence>MITLVALLWLPMARCIDLGLLPTEFAEAWSGYLHSIRQSLAMTGRSQTLGIGAPLDWGPRQR</sequence>
<dbReference type="AlphaFoldDB" id="M0AYY6"/>
<gene>
    <name evidence="1" type="ORF">C480_15260</name>
</gene>
<organism evidence="1 2">
    <name type="scientific">Natrialba aegyptia DSM 13077</name>
    <dbReference type="NCBI Taxonomy" id="1227491"/>
    <lineage>
        <taxon>Archaea</taxon>
        <taxon>Methanobacteriati</taxon>
        <taxon>Methanobacteriota</taxon>
        <taxon>Stenosarchaea group</taxon>
        <taxon>Halobacteria</taxon>
        <taxon>Halobacteriales</taxon>
        <taxon>Natrialbaceae</taxon>
        <taxon>Natrialba</taxon>
    </lineage>
</organism>
<name>M0AYY6_9EURY</name>
<accession>M0AYY6</accession>
<dbReference type="EMBL" id="AOIP01000032">
    <property type="protein sequence ID" value="ELZ03735.1"/>
    <property type="molecule type" value="Genomic_DNA"/>
</dbReference>
<reference evidence="1 2" key="1">
    <citation type="journal article" date="2014" name="PLoS Genet.">
        <title>Phylogenetically driven sequencing of extremely halophilic archaea reveals strategies for static and dynamic osmo-response.</title>
        <authorList>
            <person name="Becker E.A."/>
            <person name="Seitzer P.M."/>
            <person name="Tritt A."/>
            <person name="Larsen D."/>
            <person name="Krusor M."/>
            <person name="Yao A.I."/>
            <person name="Wu D."/>
            <person name="Madern D."/>
            <person name="Eisen J.A."/>
            <person name="Darling A.E."/>
            <person name="Facciotti M.T."/>
        </authorList>
    </citation>
    <scope>NUCLEOTIDE SEQUENCE [LARGE SCALE GENOMIC DNA]</scope>
    <source>
        <strain evidence="1 2">DSM 13077</strain>
    </source>
</reference>
<dbReference type="Proteomes" id="UP000011591">
    <property type="component" value="Unassembled WGS sequence"/>
</dbReference>
<proteinExistence type="predicted"/>